<protein>
    <submittedName>
        <fullName evidence="1">Uncharacterized protein</fullName>
    </submittedName>
</protein>
<comment type="caution">
    <text evidence="1">The sequence shown here is derived from an EMBL/GenBank/DDBJ whole genome shotgun (WGS) entry which is preliminary data.</text>
</comment>
<accession>A0ABR3VD13</accession>
<proteinExistence type="predicted"/>
<gene>
    <name evidence="1" type="ORF">VTK73DRAFT_3929</name>
</gene>
<reference evidence="1 2" key="1">
    <citation type="journal article" date="2024" name="Commun. Biol.">
        <title>Comparative genomic analysis of thermophilic fungi reveals convergent evolutionary adaptations and gene losses.</title>
        <authorList>
            <person name="Steindorff A.S."/>
            <person name="Aguilar-Pontes M.V."/>
            <person name="Robinson A.J."/>
            <person name="Andreopoulos B."/>
            <person name="LaButti K."/>
            <person name="Kuo A."/>
            <person name="Mondo S."/>
            <person name="Riley R."/>
            <person name="Otillar R."/>
            <person name="Haridas S."/>
            <person name="Lipzen A."/>
            <person name="Grimwood J."/>
            <person name="Schmutz J."/>
            <person name="Clum A."/>
            <person name="Reid I.D."/>
            <person name="Moisan M.C."/>
            <person name="Butler G."/>
            <person name="Nguyen T.T.M."/>
            <person name="Dewar K."/>
            <person name="Conant G."/>
            <person name="Drula E."/>
            <person name="Henrissat B."/>
            <person name="Hansel C."/>
            <person name="Singer S."/>
            <person name="Hutchinson M.I."/>
            <person name="de Vries R.P."/>
            <person name="Natvig D.O."/>
            <person name="Powell A.J."/>
            <person name="Tsang A."/>
            <person name="Grigoriev I.V."/>
        </authorList>
    </citation>
    <scope>NUCLEOTIDE SEQUENCE [LARGE SCALE GENOMIC DNA]</scope>
    <source>
        <strain evidence="1 2">ATCC 24622</strain>
    </source>
</reference>
<dbReference type="EMBL" id="JAZHXJ010002291">
    <property type="protein sequence ID" value="KAL1839753.1"/>
    <property type="molecule type" value="Genomic_DNA"/>
</dbReference>
<evidence type="ECO:0000313" key="1">
    <source>
        <dbReference type="EMBL" id="KAL1839753.1"/>
    </source>
</evidence>
<keyword evidence="2" id="KW-1185">Reference proteome</keyword>
<dbReference type="Proteomes" id="UP001586593">
    <property type="component" value="Unassembled WGS sequence"/>
</dbReference>
<organism evidence="1 2">
    <name type="scientific">Phialemonium thermophilum</name>
    <dbReference type="NCBI Taxonomy" id="223376"/>
    <lineage>
        <taxon>Eukaryota</taxon>
        <taxon>Fungi</taxon>
        <taxon>Dikarya</taxon>
        <taxon>Ascomycota</taxon>
        <taxon>Pezizomycotina</taxon>
        <taxon>Sordariomycetes</taxon>
        <taxon>Sordariomycetidae</taxon>
        <taxon>Cephalothecales</taxon>
        <taxon>Cephalothecaceae</taxon>
        <taxon>Phialemonium</taxon>
    </lineage>
</organism>
<evidence type="ECO:0000313" key="2">
    <source>
        <dbReference type="Proteomes" id="UP001586593"/>
    </source>
</evidence>
<sequence length="138" mass="14986">MSIRPHRLCVKRTRRARLAIFIVLRRHICPSTDSTSEALYTTDSHIHPELPLPVPVLARATSRAGASRGTCSSRQVGPGKLVRAYLDASPPRMRRCFVAMASSASKPRRFAPLKAGAAASPGVPKLQGVVFDVDGTLW</sequence>
<name>A0ABR3VD13_9PEZI</name>